<feature type="domain" description="Homing endonuclease LAGLIDADG" evidence="2">
    <location>
        <begin position="31"/>
        <end position="128"/>
    </location>
</feature>
<gene>
    <name evidence="3" type="ORF">A2358_00240</name>
</gene>
<dbReference type="Proteomes" id="UP000178650">
    <property type="component" value="Unassembled WGS sequence"/>
</dbReference>
<protein>
    <recommendedName>
        <fullName evidence="2">Homing endonuclease LAGLIDADG domain-containing protein</fullName>
    </recommendedName>
</protein>
<dbReference type="InterPro" id="IPR051289">
    <property type="entry name" value="LAGLIDADG_Endonuclease"/>
</dbReference>
<dbReference type="InterPro" id="IPR004860">
    <property type="entry name" value="LAGLIDADG_dom"/>
</dbReference>
<evidence type="ECO:0000313" key="4">
    <source>
        <dbReference type="Proteomes" id="UP000178650"/>
    </source>
</evidence>
<dbReference type="GO" id="GO:0004519">
    <property type="term" value="F:endonuclease activity"/>
    <property type="evidence" value="ECO:0007669"/>
    <property type="project" value="InterPro"/>
</dbReference>
<dbReference type="SUPFAM" id="SSF55608">
    <property type="entry name" value="Homing endonucleases"/>
    <property type="match status" value="1"/>
</dbReference>
<feature type="region of interest" description="Disordered" evidence="1">
    <location>
        <begin position="1"/>
        <end position="24"/>
    </location>
</feature>
<comment type="caution">
    <text evidence="3">The sequence shown here is derived from an EMBL/GenBank/DDBJ whole genome shotgun (WGS) entry which is preliminary data.</text>
</comment>
<evidence type="ECO:0000256" key="1">
    <source>
        <dbReference type="SAM" id="MobiDB-lite"/>
    </source>
</evidence>
<dbReference type="AlphaFoldDB" id="A0A1G2IYG2"/>
<dbReference type="Gene3D" id="3.10.28.10">
    <property type="entry name" value="Homing endonucleases"/>
    <property type="match status" value="1"/>
</dbReference>
<dbReference type="PANTHER" id="PTHR36181">
    <property type="entry name" value="INTRON-ENCODED ENDONUCLEASE AI3-RELATED"/>
    <property type="match status" value="1"/>
</dbReference>
<dbReference type="PANTHER" id="PTHR36181:SF2">
    <property type="entry name" value="INTRON-ENCODED ENDONUCLEASE AI3-RELATED"/>
    <property type="match status" value="1"/>
</dbReference>
<dbReference type="STRING" id="1802223.A2358_00240"/>
<proteinExistence type="predicted"/>
<sequence length="187" mass="21453">MKKENFPAKGARLDPSGQGPASGWSVTSLVNNDGCFDLQFRKDTRRERTNSPTYYRWKAQFVITAQKENIKLLEKVKKEIGCGEITISKDQARLSVQKIDDISEIVAPYFRKNSLAEKKKKDFELWAKGVEIIKKNKGKPISNWKKNELCSLIEIHKSSAKYKSRPRAAKWIDMAKTISRQSKFVAQ</sequence>
<evidence type="ECO:0000259" key="2">
    <source>
        <dbReference type="Pfam" id="PF00961"/>
    </source>
</evidence>
<dbReference type="Pfam" id="PF00961">
    <property type="entry name" value="LAGLIDADG_1"/>
    <property type="match status" value="1"/>
</dbReference>
<dbReference type="InterPro" id="IPR027434">
    <property type="entry name" value="Homing_endonucl"/>
</dbReference>
<organism evidence="3 4">
    <name type="scientific">Candidatus Staskawiczbacteria bacterium RIFOXYB1_FULL_37_44</name>
    <dbReference type="NCBI Taxonomy" id="1802223"/>
    <lineage>
        <taxon>Bacteria</taxon>
        <taxon>Candidatus Staskawicziibacteriota</taxon>
    </lineage>
</organism>
<accession>A0A1G2IYG2</accession>
<evidence type="ECO:0000313" key="3">
    <source>
        <dbReference type="EMBL" id="OGZ79381.1"/>
    </source>
</evidence>
<dbReference type="EMBL" id="MHPJ01000004">
    <property type="protein sequence ID" value="OGZ79381.1"/>
    <property type="molecule type" value="Genomic_DNA"/>
</dbReference>
<name>A0A1G2IYG2_9BACT</name>
<reference evidence="3 4" key="1">
    <citation type="journal article" date="2016" name="Nat. Commun.">
        <title>Thousands of microbial genomes shed light on interconnected biogeochemical processes in an aquifer system.</title>
        <authorList>
            <person name="Anantharaman K."/>
            <person name="Brown C.T."/>
            <person name="Hug L.A."/>
            <person name="Sharon I."/>
            <person name="Castelle C.J."/>
            <person name="Probst A.J."/>
            <person name="Thomas B.C."/>
            <person name="Singh A."/>
            <person name="Wilkins M.J."/>
            <person name="Karaoz U."/>
            <person name="Brodie E.L."/>
            <person name="Williams K.H."/>
            <person name="Hubbard S.S."/>
            <person name="Banfield J.F."/>
        </authorList>
    </citation>
    <scope>NUCLEOTIDE SEQUENCE [LARGE SCALE GENOMIC DNA]</scope>
</reference>